<dbReference type="GO" id="GO:0110001">
    <property type="term" value="C:toxin-antitoxin complex"/>
    <property type="evidence" value="ECO:0007669"/>
    <property type="project" value="InterPro"/>
</dbReference>
<keyword evidence="4" id="KW-0547">Nucleotide-binding</keyword>
<evidence type="ECO:0000256" key="5">
    <source>
        <dbReference type="ARBA" id="ARBA00022801"/>
    </source>
</evidence>
<dbReference type="PANTHER" id="PTHR34139">
    <property type="entry name" value="UPF0331 PROTEIN MJ0127"/>
    <property type="match status" value="1"/>
</dbReference>
<evidence type="ECO:0000256" key="1">
    <source>
        <dbReference type="ARBA" id="ARBA00022553"/>
    </source>
</evidence>
<keyword evidence="2" id="KW-1277">Toxin-antitoxin system</keyword>
<keyword evidence="5" id="KW-0378">Hydrolase</keyword>
<evidence type="ECO:0000313" key="7">
    <source>
        <dbReference type="Proteomes" id="UP000317165"/>
    </source>
</evidence>
<evidence type="ECO:0000313" key="6">
    <source>
        <dbReference type="EMBL" id="TRV62883.1"/>
    </source>
</evidence>
<dbReference type="Proteomes" id="UP000317165">
    <property type="component" value="Unassembled WGS sequence"/>
</dbReference>
<accession>A0A552Q0Y5</accession>
<name>A0A552Q0Y5_9CHRO</name>
<dbReference type="PANTHER" id="PTHR34139:SF1">
    <property type="entry name" value="RNASE MJ1380-RELATED"/>
    <property type="match status" value="1"/>
</dbReference>
<dbReference type="InterPro" id="IPR008201">
    <property type="entry name" value="HepT-like"/>
</dbReference>
<keyword evidence="3" id="KW-0540">Nuclease</keyword>
<protein>
    <submittedName>
        <fullName evidence="6">DUF86 domain-containing protein</fullName>
    </submittedName>
</protein>
<evidence type="ECO:0000256" key="2">
    <source>
        <dbReference type="ARBA" id="ARBA00022649"/>
    </source>
</evidence>
<dbReference type="EMBL" id="SFAC01000118">
    <property type="protein sequence ID" value="TRV62883.1"/>
    <property type="molecule type" value="Genomic_DNA"/>
</dbReference>
<dbReference type="GO" id="GO:0016787">
    <property type="term" value="F:hydrolase activity"/>
    <property type="evidence" value="ECO:0007669"/>
    <property type="project" value="UniProtKB-KW"/>
</dbReference>
<dbReference type="GO" id="GO:0004540">
    <property type="term" value="F:RNA nuclease activity"/>
    <property type="evidence" value="ECO:0007669"/>
    <property type="project" value="InterPro"/>
</dbReference>
<reference evidence="6 7" key="1">
    <citation type="submission" date="2019-01" db="EMBL/GenBank/DDBJ databases">
        <title>Coherence of Microcystis species and biogeography revealed through population genomics.</title>
        <authorList>
            <person name="Perez-Carrascal O.M."/>
            <person name="Terrat Y."/>
            <person name="Giani A."/>
            <person name="Fortin N."/>
            <person name="Tromas N."/>
            <person name="Shapiro B.J."/>
        </authorList>
    </citation>
    <scope>NUCLEOTIDE SEQUENCE [LARGE SCALE GENOMIC DNA]</scope>
    <source>
        <strain evidence="6">Mp_MB_F_20051200_S9</strain>
    </source>
</reference>
<organism evidence="6 7">
    <name type="scientific">Microcystis panniformis Mp_MB_F_20051200_S9</name>
    <dbReference type="NCBI Taxonomy" id="2486223"/>
    <lineage>
        <taxon>Bacteria</taxon>
        <taxon>Bacillati</taxon>
        <taxon>Cyanobacteriota</taxon>
        <taxon>Cyanophyceae</taxon>
        <taxon>Oscillatoriophycideae</taxon>
        <taxon>Chroococcales</taxon>
        <taxon>Microcystaceae</taxon>
        <taxon>Microcystis</taxon>
    </lineage>
</organism>
<comment type="caution">
    <text evidence="6">The sequence shown here is derived from an EMBL/GenBank/DDBJ whole genome shotgun (WGS) entry which is preliminary data.</text>
</comment>
<sequence>MKKSLRDFLEDILKYAKIIQEQTMNLSFEEFEQNEERVLSLMMALAIIGEASKNIPDDFRCLYPQIEWRKMAGMRDKIIHDYSDVRLITLRDTSQKNVPDLIVKMTTIINHQED</sequence>
<gene>
    <name evidence="6" type="ORF">EWV53_09715</name>
</gene>
<dbReference type="Pfam" id="PF01934">
    <property type="entry name" value="HepT-like"/>
    <property type="match status" value="1"/>
</dbReference>
<proteinExistence type="predicted"/>
<dbReference type="AlphaFoldDB" id="A0A552Q0Y5"/>
<dbReference type="GO" id="GO:0000166">
    <property type="term" value="F:nucleotide binding"/>
    <property type="evidence" value="ECO:0007669"/>
    <property type="project" value="UniProtKB-KW"/>
</dbReference>
<evidence type="ECO:0000256" key="3">
    <source>
        <dbReference type="ARBA" id="ARBA00022722"/>
    </source>
</evidence>
<evidence type="ECO:0000256" key="4">
    <source>
        <dbReference type="ARBA" id="ARBA00022741"/>
    </source>
</evidence>
<keyword evidence="1" id="KW-0597">Phosphoprotein</keyword>
<dbReference type="InterPro" id="IPR051813">
    <property type="entry name" value="HepT_RNase_toxin"/>
</dbReference>